<dbReference type="GO" id="GO:0004222">
    <property type="term" value="F:metalloendopeptidase activity"/>
    <property type="evidence" value="ECO:0007669"/>
    <property type="project" value="InterPro"/>
</dbReference>
<evidence type="ECO:0000256" key="1">
    <source>
        <dbReference type="ARBA" id="ARBA00001947"/>
    </source>
</evidence>
<keyword evidence="7" id="KW-1185">Reference proteome</keyword>
<accession>A0AA49Q5X8</accession>
<proteinExistence type="predicted"/>
<dbReference type="GO" id="GO:0016020">
    <property type="term" value="C:membrane"/>
    <property type="evidence" value="ECO:0007669"/>
    <property type="project" value="InterPro"/>
</dbReference>
<feature type="signal peptide" evidence="3">
    <location>
        <begin position="1"/>
        <end position="21"/>
    </location>
</feature>
<dbReference type="InterPro" id="IPR004387">
    <property type="entry name" value="Pept_M50_Zn"/>
</dbReference>
<dbReference type="GO" id="GO:0006508">
    <property type="term" value="P:proteolysis"/>
    <property type="evidence" value="ECO:0007669"/>
    <property type="project" value="InterPro"/>
</dbReference>
<dbReference type="PANTHER" id="PTHR42837">
    <property type="entry name" value="REGULATOR OF SIGMA-E PROTEASE RSEP"/>
    <property type="match status" value="1"/>
</dbReference>
<dbReference type="Proteomes" id="UP001229955">
    <property type="component" value="Chromosome"/>
</dbReference>
<feature type="domain" description="PDZ" evidence="4">
    <location>
        <begin position="307"/>
        <end position="371"/>
    </location>
</feature>
<reference evidence="5" key="1">
    <citation type="submission" date="2023-07" db="EMBL/GenBank/DDBJ databases">
        <authorList>
            <person name="Haufschild T."/>
            <person name="Kallscheuer N."/>
            <person name="Hammer J."/>
            <person name="Kohn T."/>
            <person name="Kabuu M."/>
            <person name="Jogler M."/>
            <person name="Wohfarth N."/>
            <person name="Heuer A."/>
            <person name="Rohde M."/>
            <person name="van Teeseling M.C.F."/>
            <person name="Jogler C."/>
        </authorList>
    </citation>
    <scope>NUCLEOTIDE SEQUENCE</scope>
    <source>
        <strain evidence="5">Strain 138</strain>
        <strain evidence="6">Strain 318</strain>
    </source>
</reference>
<feature type="region of interest" description="Disordered" evidence="2">
    <location>
        <begin position="247"/>
        <end position="277"/>
    </location>
</feature>
<dbReference type="PANTHER" id="PTHR42837:SF2">
    <property type="entry name" value="MEMBRANE METALLOPROTEASE ARASP2, CHLOROPLASTIC-RELATED"/>
    <property type="match status" value="1"/>
</dbReference>
<feature type="compositionally biased region" description="Pro residues" evidence="2">
    <location>
        <begin position="253"/>
        <end position="263"/>
    </location>
</feature>
<gene>
    <name evidence="5" type="ORF">Strain138_002741</name>
    <name evidence="6" type="ORF">Strain318_002741</name>
</gene>
<feature type="domain" description="PDZ" evidence="4">
    <location>
        <begin position="109"/>
        <end position="164"/>
    </location>
</feature>
<dbReference type="Pfam" id="PF17820">
    <property type="entry name" value="PDZ_6"/>
    <property type="match status" value="2"/>
</dbReference>
<accession>A0AA49K255</accession>
<dbReference type="AlphaFoldDB" id="A0AA49Q5X8"/>
<keyword evidence="3" id="KW-0732">Signal</keyword>
<dbReference type="Gene3D" id="2.30.42.10">
    <property type="match status" value="2"/>
</dbReference>
<dbReference type="InterPro" id="IPR036034">
    <property type="entry name" value="PDZ_sf"/>
</dbReference>
<dbReference type="InterPro" id="IPR001478">
    <property type="entry name" value="PDZ"/>
</dbReference>
<evidence type="ECO:0000256" key="2">
    <source>
        <dbReference type="SAM" id="MobiDB-lite"/>
    </source>
</evidence>
<protein>
    <submittedName>
        <fullName evidence="5">PDZ domain-containing protein</fullName>
    </submittedName>
</protein>
<organism evidence="5">
    <name type="scientific">Pseudogemmatithrix spongiicola</name>
    <dbReference type="NCBI Taxonomy" id="3062599"/>
    <lineage>
        <taxon>Bacteria</taxon>
        <taxon>Pseudomonadati</taxon>
        <taxon>Gemmatimonadota</taxon>
        <taxon>Gemmatimonadia</taxon>
        <taxon>Gemmatimonadales</taxon>
        <taxon>Gemmatimonadaceae</taxon>
        <taxon>Pseudogemmatithrix</taxon>
    </lineage>
</organism>
<evidence type="ECO:0000259" key="4">
    <source>
        <dbReference type="PROSITE" id="PS50106"/>
    </source>
</evidence>
<dbReference type="RefSeq" id="WP_367886278.1">
    <property type="nucleotide sequence ID" value="NZ_CP130612.1"/>
</dbReference>
<name>A0AA49Q5X8_9BACT</name>
<dbReference type="InterPro" id="IPR041489">
    <property type="entry name" value="PDZ_6"/>
</dbReference>
<evidence type="ECO:0000313" key="6">
    <source>
        <dbReference type="EMBL" id="WKW16329.1"/>
    </source>
</evidence>
<evidence type="ECO:0000256" key="3">
    <source>
        <dbReference type="SAM" id="SignalP"/>
    </source>
</evidence>
<evidence type="ECO:0000313" key="7">
    <source>
        <dbReference type="Proteomes" id="UP001229955"/>
    </source>
</evidence>
<sequence length="398" mass="42527">MRAIGLRATAVLALVATPAFAQQTSVSATSPAMARTRAADANAEEMLRLVNELRAREARLLRELAATPESEAGTRRNIEQQLARTAREAFAVMSVIESRCLEQRIAPPRGHLGVTIDNDLDMRDGRVARSVANIASVEPGSPAATAGLQAGDRLISIAGRDFSNGMPRLGDLLEPGRRIVVRIQRDGLEREVPVVVGQGTPRMDPACPEYERVMQPLRMGTIARVWVRDTSDGQGNRVVTVLPTPRTALVRSPNPPPPPPAAPNAPTATAAPTPPVPPAAPATPGVYVFGYTRGATSEFAYYNGAQLRQLDDDWRNVLGLRSGTEGVLVNEVAPGSAAAAAGLKSGDVILSVDGNTATSPLVVVRMLSLDDRDETRLRVIRARDTRTVVFKRGDAPRE</sequence>
<evidence type="ECO:0000313" key="5">
    <source>
        <dbReference type="EMBL" id="WKW13422.1"/>
    </source>
</evidence>
<dbReference type="EMBL" id="CP130612">
    <property type="protein sequence ID" value="WKW13422.1"/>
    <property type="molecule type" value="Genomic_DNA"/>
</dbReference>
<comment type="cofactor">
    <cofactor evidence="1">
        <name>Zn(2+)</name>
        <dbReference type="ChEBI" id="CHEBI:29105"/>
    </cofactor>
</comment>
<dbReference type="EMBL" id="CP130613">
    <property type="protein sequence ID" value="WKW16329.1"/>
    <property type="molecule type" value="Genomic_DNA"/>
</dbReference>
<dbReference type="SUPFAM" id="SSF50156">
    <property type="entry name" value="PDZ domain-like"/>
    <property type="match status" value="2"/>
</dbReference>
<dbReference type="KEGG" id="pspc:Strain318_002741"/>
<dbReference type="PROSITE" id="PS50106">
    <property type="entry name" value="PDZ"/>
    <property type="match status" value="2"/>
</dbReference>
<dbReference type="SMART" id="SM00228">
    <property type="entry name" value="PDZ"/>
    <property type="match status" value="2"/>
</dbReference>
<feature type="chain" id="PRO_5041391448" evidence="3">
    <location>
        <begin position="22"/>
        <end position="398"/>
    </location>
</feature>